<organism evidence="10 11">
    <name type="scientific">Opisthorchis viverrini</name>
    <name type="common">Southeast Asian liver fluke</name>
    <dbReference type="NCBI Taxonomy" id="6198"/>
    <lineage>
        <taxon>Eukaryota</taxon>
        <taxon>Metazoa</taxon>
        <taxon>Spiralia</taxon>
        <taxon>Lophotrochozoa</taxon>
        <taxon>Platyhelminthes</taxon>
        <taxon>Trematoda</taxon>
        <taxon>Digenea</taxon>
        <taxon>Opisthorchiida</taxon>
        <taxon>Opisthorchiata</taxon>
        <taxon>Opisthorchiidae</taxon>
        <taxon>Opisthorchis</taxon>
    </lineage>
</organism>
<evidence type="ECO:0000259" key="9">
    <source>
        <dbReference type="PROSITE" id="PS50157"/>
    </source>
</evidence>
<feature type="domain" description="C2H2-type" evidence="9">
    <location>
        <begin position="183"/>
        <end position="210"/>
    </location>
</feature>
<dbReference type="Proteomes" id="UP000054324">
    <property type="component" value="Unassembled WGS sequence"/>
</dbReference>
<dbReference type="PROSITE" id="PS50157">
    <property type="entry name" value="ZINC_FINGER_C2H2_2"/>
    <property type="match status" value="4"/>
</dbReference>
<evidence type="ECO:0000256" key="2">
    <source>
        <dbReference type="ARBA" id="ARBA00022723"/>
    </source>
</evidence>
<evidence type="ECO:0000313" key="10">
    <source>
        <dbReference type="EMBL" id="KER18919.1"/>
    </source>
</evidence>
<dbReference type="Gene3D" id="3.30.160.60">
    <property type="entry name" value="Classic Zinc Finger"/>
    <property type="match status" value="3"/>
</dbReference>
<dbReference type="AlphaFoldDB" id="A0A074ZUN5"/>
<feature type="domain" description="C2H2-type" evidence="9">
    <location>
        <begin position="286"/>
        <end position="314"/>
    </location>
</feature>
<evidence type="ECO:0000256" key="7">
    <source>
        <dbReference type="PROSITE-ProRule" id="PRU00042"/>
    </source>
</evidence>
<dbReference type="EMBL" id="KL597488">
    <property type="protein sequence ID" value="KER18919.1"/>
    <property type="molecule type" value="Genomic_DNA"/>
</dbReference>
<dbReference type="OrthoDB" id="6077419at2759"/>
<dbReference type="SUPFAM" id="SSF50630">
    <property type="entry name" value="Acid proteases"/>
    <property type="match status" value="1"/>
</dbReference>
<evidence type="ECO:0000256" key="3">
    <source>
        <dbReference type="ARBA" id="ARBA00022737"/>
    </source>
</evidence>
<evidence type="ECO:0000313" key="11">
    <source>
        <dbReference type="Proteomes" id="UP000054324"/>
    </source>
</evidence>
<proteinExistence type="predicted"/>
<gene>
    <name evidence="10" type="ORF">T265_12099</name>
</gene>
<evidence type="ECO:0000256" key="1">
    <source>
        <dbReference type="ARBA" id="ARBA00004123"/>
    </source>
</evidence>
<evidence type="ECO:0000256" key="5">
    <source>
        <dbReference type="ARBA" id="ARBA00022833"/>
    </source>
</evidence>
<dbReference type="STRING" id="6198.A0A074ZUN5"/>
<keyword evidence="11" id="KW-1185">Reference proteome</keyword>
<dbReference type="InterPro" id="IPR036236">
    <property type="entry name" value="Znf_C2H2_sf"/>
</dbReference>
<dbReference type="GO" id="GO:0005634">
    <property type="term" value="C:nucleus"/>
    <property type="evidence" value="ECO:0007669"/>
    <property type="project" value="UniProtKB-SubCell"/>
</dbReference>
<dbReference type="GeneID" id="20326267"/>
<keyword evidence="4 7" id="KW-0863">Zinc-finger</keyword>
<keyword evidence="2" id="KW-0479">Metal-binding</keyword>
<dbReference type="InterPro" id="IPR050331">
    <property type="entry name" value="Zinc_finger"/>
</dbReference>
<dbReference type="FunFam" id="3.30.160.60:FF:000446">
    <property type="entry name" value="Zinc finger protein"/>
    <property type="match status" value="1"/>
</dbReference>
<keyword evidence="6" id="KW-0539">Nucleus</keyword>
<dbReference type="GO" id="GO:0008270">
    <property type="term" value="F:zinc ion binding"/>
    <property type="evidence" value="ECO:0007669"/>
    <property type="project" value="UniProtKB-KW"/>
</dbReference>
<dbReference type="SUPFAM" id="SSF57667">
    <property type="entry name" value="beta-beta-alpha zinc fingers"/>
    <property type="match status" value="3"/>
</dbReference>
<dbReference type="SMART" id="SM00355">
    <property type="entry name" value="ZnF_C2H2"/>
    <property type="match status" value="5"/>
</dbReference>
<dbReference type="FunFam" id="3.30.160.60:FF:000100">
    <property type="entry name" value="Zinc finger 45-like"/>
    <property type="match status" value="1"/>
</dbReference>
<accession>A0A074ZUN5</accession>
<feature type="region of interest" description="Disordered" evidence="8">
    <location>
        <begin position="152"/>
        <end position="182"/>
    </location>
</feature>
<dbReference type="InterPro" id="IPR021109">
    <property type="entry name" value="Peptidase_aspartic_dom_sf"/>
</dbReference>
<feature type="domain" description="C2H2-type" evidence="9">
    <location>
        <begin position="257"/>
        <end position="285"/>
    </location>
</feature>
<dbReference type="Pfam" id="PF00096">
    <property type="entry name" value="zf-C2H2"/>
    <property type="match status" value="4"/>
</dbReference>
<dbReference type="PANTHER" id="PTHR16515:SF66">
    <property type="entry name" value="C2H2-TYPE DOMAIN-CONTAINING PROTEIN"/>
    <property type="match status" value="1"/>
</dbReference>
<keyword evidence="5" id="KW-0862">Zinc</keyword>
<dbReference type="RefSeq" id="XP_009177335.1">
    <property type="nucleotide sequence ID" value="XM_009179071.1"/>
</dbReference>
<dbReference type="GO" id="GO:0010468">
    <property type="term" value="P:regulation of gene expression"/>
    <property type="evidence" value="ECO:0007669"/>
    <property type="project" value="TreeGrafter"/>
</dbReference>
<dbReference type="PROSITE" id="PS00028">
    <property type="entry name" value="ZINC_FINGER_C2H2_1"/>
    <property type="match status" value="3"/>
</dbReference>
<evidence type="ECO:0000256" key="6">
    <source>
        <dbReference type="ARBA" id="ARBA00023242"/>
    </source>
</evidence>
<dbReference type="PANTHER" id="PTHR16515">
    <property type="entry name" value="PR DOMAIN ZINC FINGER PROTEIN"/>
    <property type="match status" value="1"/>
</dbReference>
<protein>
    <recommendedName>
        <fullName evidence="9">C2H2-type domain-containing protein</fullName>
    </recommendedName>
</protein>
<dbReference type="KEGG" id="ovi:T265_12099"/>
<name>A0A074ZUN5_OPIVI</name>
<dbReference type="InterPro" id="IPR013087">
    <property type="entry name" value="Znf_C2H2_type"/>
</dbReference>
<dbReference type="CTD" id="20326267"/>
<evidence type="ECO:0000256" key="8">
    <source>
        <dbReference type="SAM" id="MobiDB-lite"/>
    </source>
</evidence>
<sequence>MQAPKGHSRTRTSDSKLPKACVCLVAHQCPQVNRKKYVSVRIDSTPVRLQLDTASGITIISKRTWKLLSSPAFTRTKQDALTAFGSLLKLSGEFKCTMTLDCINLYPLRGSCEPLDIIRLTLSYCVLPAAAASVTSALMCCEARRRLIAVQQRTPSANRTDDDCPSAGQPDNPSNKTHPEGPHKCLVCGKSFRRLSAAKRHQEVRADDLNSQCSWCEKSFPNERCLQHHMRRLHFSGDKKPFGASSKRVQESQLRENACPKCGKCFSDWWILLRHVKQLHGEAQHQQCEECGASFRRKSDLDRHTRTVHRKQGQHMCEQCGLICSRSDILRRHVARKHIDQPDDKRLTDEKQPE</sequence>
<feature type="domain" description="C2H2-type" evidence="9">
    <location>
        <begin position="211"/>
        <end position="239"/>
    </location>
</feature>
<evidence type="ECO:0000256" key="4">
    <source>
        <dbReference type="ARBA" id="ARBA00022771"/>
    </source>
</evidence>
<keyword evidence="3" id="KW-0677">Repeat</keyword>
<comment type="subcellular location">
    <subcellularLocation>
        <location evidence="1">Nucleus</location>
    </subcellularLocation>
</comment>
<reference evidence="10 11" key="1">
    <citation type="submission" date="2013-11" db="EMBL/GenBank/DDBJ databases">
        <title>Opisthorchis viverrini - life in the bile duct.</title>
        <authorList>
            <person name="Young N.D."/>
            <person name="Nagarajan N."/>
            <person name="Lin S.J."/>
            <person name="Korhonen P.K."/>
            <person name="Jex A.R."/>
            <person name="Hall R.S."/>
            <person name="Safavi-Hemami H."/>
            <person name="Kaewkong W."/>
            <person name="Bertrand D."/>
            <person name="Gao S."/>
            <person name="Seet Q."/>
            <person name="Wongkham S."/>
            <person name="Teh B.T."/>
            <person name="Wongkham C."/>
            <person name="Intapan P.M."/>
            <person name="Maleewong W."/>
            <person name="Yang X."/>
            <person name="Hu M."/>
            <person name="Wang Z."/>
            <person name="Hofmann A."/>
            <person name="Sternberg P.W."/>
            <person name="Tan P."/>
            <person name="Wang J."/>
            <person name="Gasser R.B."/>
        </authorList>
    </citation>
    <scope>NUCLEOTIDE SEQUENCE [LARGE SCALE GENOMIC DNA]</scope>
</reference>